<name>A0A382HNA3_9ZZZZ</name>
<accession>A0A382HNA3</accession>
<organism evidence="1">
    <name type="scientific">marine metagenome</name>
    <dbReference type="NCBI Taxonomy" id="408172"/>
    <lineage>
        <taxon>unclassified sequences</taxon>
        <taxon>metagenomes</taxon>
        <taxon>ecological metagenomes</taxon>
    </lineage>
</organism>
<reference evidence="1" key="1">
    <citation type="submission" date="2018-05" db="EMBL/GenBank/DDBJ databases">
        <authorList>
            <person name="Lanie J.A."/>
            <person name="Ng W.-L."/>
            <person name="Kazmierczak K.M."/>
            <person name="Andrzejewski T.M."/>
            <person name="Davidsen T.M."/>
            <person name="Wayne K.J."/>
            <person name="Tettelin H."/>
            <person name="Glass J.I."/>
            <person name="Rusch D."/>
            <person name="Podicherti R."/>
            <person name="Tsui H.-C.T."/>
            <person name="Winkler M.E."/>
        </authorList>
    </citation>
    <scope>NUCLEOTIDE SEQUENCE</scope>
</reference>
<feature type="non-terminal residue" evidence="1">
    <location>
        <position position="158"/>
    </location>
</feature>
<dbReference type="NCBIfam" id="NF047637">
    <property type="entry name" value="lipo_CC0125"/>
    <property type="match status" value="1"/>
</dbReference>
<dbReference type="EMBL" id="UINC01062295">
    <property type="protein sequence ID" value="SVB88770.1"/>
    <property type="molecule type" value="Genomic_DNA"/>
</dbReference>
<proteinExistence type="predicted"/>
<protein>
    <submittedName>
        <fullName evidence="1">Uncharacterized protein</fullName>
    </submittedName>
</protein>
<sequence>MRYPSKLIVTTTFFSTLYFSACATSYGPRNALGGYEESDVGKDLIEVRFYGNQHTTADKTIQLLLYRCAELALERGFDSFVVIQDQSYSDDIVQNPTIEKPFETRETMSAGFRTTVSPDHTRATTSTSWVGVYVVAVFNQNNSFYSQYKRSRFDAQKI</sequence>
<evidence type="ECO:0000313" key="1">
    <source>
        <dbReference type="EMBL" id="SVB88770.1"/>
    </source>
</evidence>
<dbReference type="AlphaFoldDB" id="A0A382HNA3"/>
<gene>
    <name evidence="1" type="ORF">METZ01_LOCUS241624</name>
</gene>